<dbReference type="WBParaSite" id="HNAJ_0000651801-mRNA-1">
    <property type="protein sequence ID" value="HNAJ_0000651801-mRNA-1"/>
    <property type="gene ID" value="HNAJ_0000651801"/>
</dbReference>
<dbReference type="AlphaFoldDB" id="A0A0R3THH7"/>
<reference evidence="1 2" key="2">
    <citation type="submission" date="2018-11" db="EMBL/GenBank/DDBJ databases">
        <authorList>
            <consortium name="Pathogen Informatics"/>
        </authorList>
    </citation>
    <scope>NUCLEOTIDE SEQUENCE [LARGE SCALE GENOMIC DNA]</scope>
</reference>
<sequence length="181" mass="19438">PVVATTSADLGAFATTSRGTVSASAFAGSKSGAAYVDSKCNTPDKICGLIDFLLRNCITPGYYFPYLSPPNLFTTQWRKLPAMPTGPAHIPSVGDIAVRGCGIISNLTQSADKAEIFLTTASPHGLAGSWCEITPMLHSRVYPAAEFFNGNVISPVDRSDQRLLFNSFDDLFYGNLFFMLP</sequence>
<evidence type="ECO:0000313" key="3">
    <source>
        <dbReference type="WBParaSite" id="HNAJ_0000651801-mRNA-1"/>
    </source>
</evidence>
<proteinExistence type="predicted"/>
<keyword evidence="2" id="KW-1185">Reference proteome</keyword>
<evidence type="ECO:0000313" key="2">
    <source>
        <dbReference type="Proteomes" id="UP000278807"/>
    </source>
</evidence>
<reference evidence="3" key="1">
    <citation type="submission" date="2017-02" db="UniProtKB">
        <authorList>
            <consortium name="WormBaseParasite"/>
        </authorList>
    </citation>
    <scope>IDENTIFICATION</scope>
</reference>
<protein>
    <submittedName>
        <fullName evidence="3">COesterase domain-containing protein</fullName>
    </submittedName>
</protein>
<accession>A0A0R3THH7</accession>
<gene>
    <name evidence="1" type="ORF">HNAJ_LOCUS6514</name>
</gene>
<evidence type="ECO:0000313" key="1">
    <source>
        <dbReference type="EMBL" id="VDO02374.1"/>
    </source>
</evidence>
<organism evidence="3">
    <name type="scientific">Rodentolepis nana</name>
    <name type="common">Dwarf tapeworm</name>
    <name type="synonym">Hymenolepis nana</name>
    <dbReference type="NCBI Taxonomy" id="102285"/>
    <lineage>
        <taxon>Eukaryota</taxon>
        <taxon>Metazoa</taxon>
        <taxon>Spiralia</taxon>
        <taxon>Lophotrochozoa</taxon>
        <taxon>Platyhelminthes</taxon>
        <taxon>Cestoda</taxon>
        <taxon>Eucestoda</taxon>
        <taxon>Cyclophyllidea</taxon>
        <taxon>Hymenolepididae</taxon>
        <taxon>Rodentolepis</taxon>
    </lineage>
</organism>
<dbReference type="Proteomes" id="UP000278807">
    <property type="component" value="Unassembled WGS sequence"/>
</dbReference>
<name>A0A0R3THH7_RODNA</name>
<dbReference type="EMBL" id="UZAE01007296">
    <property type="protein sequence ID" value="VDO02374.1"/>
    <property type="molecule type" value="Genomic_DNA"/>
</dbReference>